<comment type="caution">
    <text evidence="4">The sequence shown here is derived from an EMBL/GenBank/DDBJ whole genome shotgun (WGS) entry which is preliminary data.</text>
</comment>
<dbReference type="EMBL" id="JABELX010000015">
    <property type="protein sequence ID" value="NNH74649.1"/>
    <property type="molecule type" value="Genomic_DNA"/>
</dbReference>
<dbReference type="InterPro" id="IPR001466">
    <property type="entry name" value="Beta-lactam-related"/>
</dbReference>
<keyword evidence="1" id="KW-0812">Transmembrane</keyword>
<evidence type="ECO:0000259" key="3">
    <source>
        <dbReference type="Pfam" id="PF00144"/>
    </source>
</evidence>
<keyword evidence="1" id="KW-1133">Transmembrane helix</keyword>
<dbReference type="RefSeq" id="WP_067525629.1">
    <property type="nucleotide sequence ID" value="NZ_JABELX010000015.1"/>
</dbReference>
<dbReference type="InterPro" id="IPR050491">
    <property type="entry name" value="AmpC-like"/>
</dbReference>
<dbReference type="AlphaFoldDB" id="A0A849CG55"/>
<feature type="chain" id="PRO_5032842956" evidence="2">
    <location>
        <begin position="26"/>
        <end position="505"/>
    </location>
</feature>
<reference evidence="4 5" key="1">
    <citation type="submission" date="2020-05" db="EMBL/GenBank/DDBJ databases">
        <title>MicrobeNet Type strains.</title>
        <authorList>
            <person name="Nicholson A.C."/>
        </authorList>
    </citation>
    <scope>NUCLEOTIDE SEQUENCE [LARGE SCALE GENOMIC DNA]</scope>
    <source>
        <strain evidence="4 5">JCM 3224</strain>
    </source>
</reference>
<proteinExistence type="predicted"/>
<gene>
    <name evidence="4" type="ORF">HLB23_33180</name>
</gene>
<evidence type="ECO:0000256" key="1">
    <source>
        <dbReference type="SAM" id="Phobius"/>
    </source>
</evidence>
<accession>A0A849CG55</accession>
<evidence type="ECO:0000313" key="4">
    <source>
        <dbReference type="EMBL" id="NNH74649.1"/>
    </source>
</evidence>
<dbReference type="Gene3D" id="3.40.710.10">
    <property type="entry name" value="DD-peptidase/beta-lactamase superfamily"/>
    <property type="match status" value="1"/>
</dbReference>
<feature type="transmembrane region" description="Helical" evidence="1">
    <location>
        <begin position="417"/>
        <end position="437"/>
    </location>
</feature>
<feature type="transmembrane region" description="Helical" evidence="1">
    <location>
        <begin position="377"/>
        <end position="397"/>
    </location>
</feature>
<dbReference type="PANTHER" id="PTHR46825">
    <property type="entry name" value="D-ALANYL-D-ALANINE-CARBOXYPEPTIDASE/ENDOPEPTIDASE AMPH"/>
    <property type="match status" value="1"/>
</dbReference>
<dbReference type="PANTHER" id="PTHR46825:SF9">
    <property type="entry name" value="BETA-LACTAMASE-RELATED DOMAIN-CONTAINING PROTEIN"/>
    <property type="match status" value="1"/>
</dbReference>
<keyword evidence="5" id="KW-1185">Reference proteome</keyword>
<organism evidence="4 5">
    <name type="scientific">Nocardia uniformis</name>
    <dbReference type="NCBI Taxonomy" id="53432"/>
    <lineage>
        <taxon>Bacteria</taxon>
        <taxon>Bacillati</taxon>
        <taxon>Actinomycetota</taxon>
        <taxon>Actinomycetes</taxon>
        <taxon>Mycobacteriales</taxon>
        <taxon>Nocardiaceae</taxon>
        <taxon>Nocardia</taxon>
    </lineage>
</organism>
<sequence length="505" mass="54807">MRRLAAAILILLFTVLMSPTGVASAETGAIDTAAVDRFMSDYLARTRLPGASVAITHGDRVVHVAGYGHDSTGAAVTGDTRMPVASVSKSFAALAVMQLVEAERVELDAPVRQYLPEFRMADSRSERITVRQLLNQTSGMSDRAFPDLRRPQANSLTGAVERLQDARLADDPGTEFHYHNPNFQVAARLVEVIAGQPYADYLRERIFEPIGMNNSVTVDKPRDVPDLPRGYVRLYGIAVPVEEMDWFVGGSHGIVTTAADLAQWLILQNGGGRAANGQRLVSADSVDLMHVRSRVGTYGMGWQHDESDSSRVFHGGDWFTYTAAQELVPESGYGIAVIANTGMALEDDPELIVEGLIDLTRGLEPGVSRPAGIYADWALAAMTLVVALAAGIALARVHRWAVRQEGRPAWLVILRQLPYLTAIPYLVFLPALAGIVFAGRAGGFQHVLYVFPAVLVFLVVATVAGVAVVVTRLVRLSIVRLRAWRGRRTTPETDSAQPLLRATPP</sequence>
<keyword evidence="1" id="KW-0472">Membrane</keyword>
<feature type="domain" description="Beta-lactamase-related" evidence="3">
    <location>
        <begin position="35"/>
        <end position="345"/>
    </location>
</feature>
<dbReference type="InterPro" id="IPR012338">
    <property type="entry name" value="Beta-lactam/transpept-like"/>
</dbReference>
<evidence type="ECO:0000313" key="5">
    <source>
        <dbReference type="Proteomes" id="UP000586827"/>
    </source>
</evidence>
<dbReference type="SUPFAM" id="SSF56601">
    <property type="entry name" value="beta-lactamase/transpeptidase-like"/>
    <property type="match status" value="1"/>
</dbReference>
<name>A0A849CG55_9NOCA</name>
<feature type="signal peptide" evidence="2">
    <location>
        <begin position="1"/>
        <end position="25"/>
    </location>
</feature>
<dbReference type="Proteomes" id="UP000586827">
    <property type="component" value="Unassembled WGS sequence"/>
</dbReference>
<feature type="transmembrane region" description="Helical" evidence="1">
    <location>
        <begin position="449"/>
        <end position="474"/>
    </location>
</feature>
<evidence type="ECO:0000256" key="2">
    <source>
        <dbReference type="SAM" id="SignalP"/>
    </source>
</evidence>
<keyword evidence="2" id="KW-0732">Signal</keyword>
<dbReference type="Pfam" id="PF00144">
    <property type="entry name" value="Beta-lactamase"/>
    <property type="match status" value="1"/>
</dbReference>
<protein>
    <submittedName>
        <fullName evidence="4">Beta-lactamase family protein</fullName>
    </submittedName>
</protein>